<name>A0A1Z4J8W6_LEPBY</name>
<keyword evidence="3" id="KW-1185">Reference proteome</keyword>
<feature type="signal peptide" evidence="1">
    <location>
        <begin position="1"/>
        <end position="24"/>
    </location>
</feature>
<dbReference type="AlphaFoldDB" id="A0A1Z4J8W6"/>
<feature type="chain" id="PRO_5011989392" evidence="1">
    <location>
        <begin position="25"/>
        <end position="144"/>
    </location>
</feature>
<evidence type="ECO:0000256" key="1">
    <source>
        <dbReference type="SAM" id="SignalP"/>
    </source>
</evidence>
<gene>
    <name evidence="2" type="ORF">NIES2135_00010</name>
</gene>
<organism evidence="2 3">
    <name type="scientific">Leptolyngbya boryana NIES-2135</name>
    <dbReference type="NCBI Taxonomy" id="1973484"/>
    <lineage>
        <taxon>Bacteria</taxon>
        <taxon>Bacillati</taxon>
        <taxon>Cyanobacteriota</taxon>
        <taxon>Cyanophyceae</taxon>
        <taxon>Leptolyngbyales</taxon>
        <taxon>Leptolyngbyaceae</taxon>
        <taxon>Leptolyngbya group</taxon>
        <taxon>Leptolyngbya</taxon>
    </lineage>
</organism>
<keyword evidence="1" id="KW-0732">Signal</keyword>
<sequence>MKRLFVSVFASLVVLLGFAGRVQATPLSVAPPILSVAEAAPVDVIEQLKTQILPQLQSILTPEQQQQLESAIVEGTPNLPKAMQSLMLTPDQKAKLAGVFKTLPKKEIFASMTPEQKKQLFMSKKDLFMPTAEEIAGYKAMKGK</sequence>
<dbReference type="EMBL" id="AP018203">
    <property type="protein sequence ID" value="BAY53199.1"/>
    <property type="molecule type" value="Genomic_DNA"/>
</dbReference>
<evidence type="ECO:0000313" key="2">
    <source>
        <dbReference type="EMBL" id="BAY53199.1"/>
    </source>
</evidence>
<protein>
    <submittedName>
        <fullName evidence="2">Uncharacterized protein</fullName>
    </submittedName>
</protein>
<evidence type="ECO:0000313" key="3">
    <source>
        <dbReference type="Proteomes" id="UP000217895"/>
    </source>
</evidence>
<proteinExistence type="predicted"/>
<accession>A0A1Z4J8W6</accession>
<reference evidence="2 3" key="1">
    <citation type="submission" date="2017-06" db="EMBL/GenBank/DDBJ databases">
        <title>Genome sequencing of cyanobaciteial culture collection at National Institute for Environmental Studies (NIES).</title>
        <authorList>
            <person name="Hirose Y."/>
            <person name="Shimura Y."/>
            <person name="Fujisawa T."/>
            <person name="Nakamura Y."/>
            <person name="Kawachi M."/>
        </authorList>
    </citation>
    <scope>NUCLEOTIDE SEQUENCE [LARGE SCALE GENOMIC DNA]</scope>
    <source>
        <strain evidence="2 3">NIES-2135</strain>
    </source>
</reference>
<dbReference type="Proteomes" id="UP000217895">
    <property type="component" value="Chromosome"/>
</dbReference>